<dbReference type="InterPro" id="IPR003578">
    <property type="entry name" value="Small_GTPase_Rho"/>
</dbReference>
<dbReference type="SMART" id="SM00174">
    <property type="entry name" value="RHO"/>
    <property type="match status" value="1"/>
</dbReference>
<dbReference type="InterPro" id="IPR005225">
    <property type="entry name" value="Small_GTP-bd"/>
</dbReference>
<dbReference type="PROSITE" id="PS51419">
    <property type="entry name" value="RAB"/>
    <property type="match status" value="1"/>
</dbReference>
<dbReference type="SMART" id="SM00175">
    <property type="entry name" value="RAB"/>
    <property type="match status" value="1"/>
</dbReference>
<name>A0A087SZL0_STEMI</name>
<dbReference type="Proteomes" id="UP000054359">
    <property type="component" value="Unassembled WGS sequence"/>
</dbReference>
<proteinExistence type="predicted"/>
<evidence type="ECO:0000313" key="3">
    <source>
        <dbReference type="EMBL" id="KFM58299.1"/>
    </source>
</evidence>
<dbReference type="SMART" id="SM00173">
    <property type="entry name" value="RAS"/>
    <property type="match status" value="1"/>
</dbReference>
<evidence type="ECO:0000256" key="2">
    <source>
        <dbReference type="ARBA" id="ARBA00023134"/>
    </source>
</evidence>
<dbReference type="SUPFAM" id="SSF52540">
    <property type="entry name" value="P-loop containing nucleoside triphosphate hydrolases"/>
    <property type="match status" value="1"/>
</dbReference>
<organism evidence="3 4">
    <name type="scientific">Stegodyphus mimosarum</name>
    <name type="common">African social velvet spider</name>
    <dbReference type="NCBI Taxonomy" id="407821"/>
    <lineage>
        <taxon>Eukaryota</taxon>
        <taxon>Metazoa</taxon>
        <taxon>Ecdysozoa</taxon>
        <taxon>Arthropoda</taxon>
        <taxon>Chelicerata</taxon>
        <taxon>Arachnida</taxon>
        <taxon>Araneae</taxon>
        <taxon>Araneomorphae</taxon>
        <taxon>Entelegynae</taxon>
        <taxon>Eresoidea</taxon>
        <taxon>Eresidae</taxon>
        <taxon>Stegodyphus</taxon>
    </lineage>
</organism>
<dbReference type="NCBIfam" id="TIGR00231">
    <property type="entry name" value="small_GTP"/>
    <property type="match status" value="1"/>
</dbReference>
<dbReference type="InterPro" id="IPR001806">
    <property type="entry name" value="Small_GTPase"/>
</dbReference>
<dbReference type="OrthoDB" id="8830751at2759"/>
<evidence type="ECO:0000256" key="1">
    <source>
        <dbReference type="ARBA" id="ARBA00022741"/>
    </source>
</evidence>
<dbReference type="PROSITE" id="PS51421">
    <property type="entry name" value="RAS"/>
    <property type="match status" value="1"/>
</dbReference>
<sequence>MECKVVLVGDSKCGKSALVHRFANDNFLRVYTPTDFERCTVDHIVGDYQVRLTLWDTSGASAYDTVRPLSYQDARAFLLCFDVTSQVSLHNALKKWYPEIRTHSEAPIVLCGCRSDLRGEVRHPVTAEQAMAACRQMSATGYVETSAKEEIGVTDAFELTALSALGGKPRFASLVRRHAPHLKRHLRPHQQHRTCVVM</sequence>
<dbReference type="GO" id="GO:0005525">
    <property type="term" value="F:GTP binding"/>
    <property type="evidence" value="ECO:0007669"/>
    <property type="project" value="UniProtKB-KW"/>
</dbReference>
<dbReference type="STRING" id="407821.A0A087SZL0"/>
<dbReference type="GO" id="GO:0003006">
    <property type="term" value="P:developmental process involved in reproduction"/>
    <property type="evidence" value="ECO:0007669"/>
    <property type="project" value="UniProtKB-ARBA"/>
</dbReference>
<dbReference type="GO" id="GO:0035099">
    <property type="term" value="P:hemocyte migration"/>
    <property type="evidence" value="ECO:0007669"/>
    <property type="project" value="UniProtKB-ARBA"/>
</dbReference>
<dbReference type="PROSITE" id="PS51420">
    <property type="entry name" value="RHO"/>
    <property type="match status" value="1"/>
</dbReference>
<evidence type="ECO:0000313" key="4">
    <source>
        <dbReference type="Proteomes" id="UP000054359"/>
    </source>
</evidence>
<dbReference type="GO" id="GO:0022412">
    <property type="term" value="P:cellular process involved in reproduction in multicellular organism"/>
    <property type="evidence" value="ECO:0007669"/>
    <property type="project" value="UniProtKB-ARBA"/>
</dbReference>
<protein>
    <submittedName>
        <fullName evidence="3">Rho-related GTP-binding protein RhoE</fullName>
    </submittedName>
</protein>
<keyword evidence="2" id="KW-0342">GTP-binding</keyword>
<dbReference type="Gene3D" id="3.40.50.300">
    <property type="entry name" value="P-loop containing nucleotide triphosphate hydrolases"/>
    <property type="match status" value="1"/>
</dbReference>
<dbReference type="GO" id="GO:0035006">
    <property type="term" value="P:melanization defense response"/>
    <property type="evidence" value="ECO:0007669"/>
    <property type="project" value="UniProtKB-ARBA"/>
</dbReference>
<reference evidence="3 4" key="1">
    <citation type="submission" date="2013-11" db="EMBL/GenBank/DDBJ databases">
        <title>Genome sequencing of Stegodyphus mimosarum.</title>
        <authorList>
            <person name="Bechsgaard J."/>
        </authorList>
    </citation>
    <scope>NUCLEOTIDE SEQUENCE [LARGE SCALE GENOMIC DNA]</scope>
</reference>
<gene>
    <name evidence="3" type="ORF">X975_22318</name>
</gene>
<accession>A0A087SZL0</accession>
<dbReference type="EMBL" id="KK112695">
    <property type="protein sequence ID" value="KFM58299.1"/>
    <property type="molecule type" value="Genomic_DNA"/>
</dbReference>
<dbReference type="Pfam" id="PF00071">
    <property type="entry name" value="Ras"/>
    <property type="match status" value="1"/>
</dbReference>
<dbReference type="PANTHER" id="PTHR24072">
    <property type="entry name" value="RHO FAMILY GTPASE"/>
    <property type="match status" value="1"/>
</dbReference>
<keyword evidence="1" id="KW-0547">Nucleotide-binding</keyword>
<feature type="non-terminal residue" evidence="3">
    <location>
        <position position="198"/>
    </location>
</feature>
<dbReference type="InterPro" id="IPR027417">
    <property type="entry name" value="P-loop_NTPase"/>
</dbReference>
<dbReference type="PRINTS" id="PR00449">
    <property type="entry name" value="RASTRNSFRMNG"/>
</dbReference>
<keyword evidence="4" id="KW-1185">Reference proteome</keyword>
<dbReference type="OMA" id="QSPISHE"/>
<dbReference type="CDD" id="cd00157">
    <property type="entry name" value="Rho"/>
    <property type="match status" value="1"/>
</dbReference>
<dbReference type="GO" id="GO:0003924">
    <property type="term" value="F:GTPase activity"/>
    <property type="evidence" value="ECO:0007669"/>
    <property type="project" value="InterPro"/>
</dbReference>
<dbReference type="AlphaFoldDB" id="A0A087SZL0"/>
<dbReference type="GO" id="GO:0001667">
    <property type="term" value="P:ameboidal-type cell migration"/>
    <property type="evidence" value="ECO:0007669"/>
    <property type="project" value="UniProtKB-ARBA"/>
</dbReference>
<dbReference type="GO" id="GO:0007264">
    <property type="term" value="P:small GTPase-mediated signal transduction"/>
    <property type="evidence" value="ECO:0007669"/>
    <property type="project" value="InterPro"/>
</dbReference>